<feature type="transmembrane region" description="Helical" evidence="2">
    <location>
        <begin position="81"/>
        <end position="100"/>
    </location>
</feature>
<dbReference type="Proteomes" id="UP001165962">
    <property type="component" value="Unassembled WGS sequence"/>
</dbReference>
<dbReference type="SUPFAM" id="SSF51735">
    <property type="entry name" value="NAD(P)-binding Rossmann-fold domains"/>
    <property type="match status" value="1"/>
</dbReference>
<evidence type="ECO:0000256" key="1">
    <source>
        <dbReference type="ARBA" id="ARBA00007430"/>
    </source>
</evidence>
<dbReference type="RefSeq" id="WP_166147318.1">
    <property type="nucleotide sequence ID" value="NZ_JAAOIW010000002.1"/>
</dbReference>
<keyword evidence="2" id="KW-0472">Membrane</keyword>
<accession>A0ABX0J1U0</accession>
<dbReference type="InterPro" id="IPR051203">
    <property type="entry name" value="Polysaccharide_Synthase-Rel"/>
</dbReference>
<feature type="transmembrane region" description="Helical" evidence="2">
    <location>
        <begin position="38"/>
        <end position="60"/>
    </location>
</feature>
<dbReference type="Pfam" id="PF13727">
    <property type="entry name" value="CoA_binding_3"/>
    <property type="match status" value="1"/>
</dbReference>
<dbReference type="InterPro" id="IPR036291">
    <property type="entry name" value="NAD(P)-bd_dom_sf"/>
</dbReference>
<dbReference type="InterPro" id="IPR029063">
    <property type="entry name" value="SAM-dependent_MTases_sf"/>
</dbReference>
<proteinExistence type="inferred from homology"/>
<keyword evidence="2" id="KW-0812">Transmembrane</keyword>
<comment type="caution">
    <text evidence="4">The sequence shown here is derived from an EMBL/GenBank/DDBJ whole genome shotgun (WGS) entry which is preliminary data.</text>
</comment>
<dbReference type="EMBL" id="JAAOIW010000002">
    <property type="protein sequence ID" value="NHN29401.1"/>
    <property type="molecule type" value="Genomic_DNA"/>
</dbReference>
<evidence type="ECO:0000313" key="5">
    <source>
        <dbReference type="Proteomes" id="UP001165962"/>
    </source>
</evidence>
<evidence type="ECO:0000256" key="2">
    <source>
        <dbReference type="SAM" id="Phobius"/>
    </source>
</evidence>
<evidence type="ECO:0000259" key="3">
    <source>
        <dbReference type="Pfam" id="PF02719"/>
    </source>
</evidence>
<feature type="transmembrane region" description="Helical" evidence="2">
    <location>
        <begin position="7"/>
        <end position="26"/>
    </location>
</feature>
<organism evidence="4 5">
    <name type="scientific">Paenibacillus agricola</name>
    <dbReference type="NCBI Taxonomy" id="2716264"/>
    <lineage>
        <taxon>Bacteria</taxon>
        <taxon>Bacillati</taxon>
        <taxon>Bacillota</taxon>
        <taxon>Bacilli</taxon>
        <taxon>Bacillales</taxon>
        <taxon>Paenibacillaceae</taxon>
        <taxon>Paenibacillus</taxon>
    </lineage>
</organism>
<dbReference type="PANTHER" id="PTHR43318">
    <property type="entry name" value="UDP-N-ACETYLGLUCOSAMINE 4,6-DEHYDRATASE"/>
    <property type="match status" value="1"/>
</dbReference>
<dbReference type="CDD" id="cd05237">
    <property type="entry name" value="UDP_invert_4-6DH_SDR_e"/>
    <property type="match status" value="1"/>
</dbReference>
<evidence type="ECO:0000313" key="4">
    <source>
        <dbReference type="EMBL" id="NHN29401.1"/>
    </source>
</evidence>
<comment type="similarity">
    <text evidence="1">Belongs to the polysaccharide synthase family.</text>
</comment>
<keyword evidence="5" id="KW-1185">Reference proteome</keyword>
<keyword evidence="2" id="KW-1133">Transmembrane helix</keyword>
<name>A0ABX0J1U0_9BACL</name>
<dbReference type="InterPro" id="IPR003869">
    <property type="entry name" value="Polysac_CapD-like"/>
</dbReference>
<dbReference type="SUPFAM" id="SSF53335">
    <property type="entry name" value="S-adenosyl-L-methionine-dependent methyltransferases"/>
    <property type="match status" value="1"/>
</dbReference>
<dbReference type="Gene3D" id="3.40.50.720">
    <property type="entry name" value="NAD(P)-binding Rossmann-like Domain"/>
    <property type="match status" value="2"/>
</dbReference>
<gene>
    <name evidence="4" type="ORF">G9U52_06100</name>
</gene>
<dbReference type="Pfam" id="PF02719">
    <property type="entry name" value="Polysacc_synt_2"/>
    <property type="match status" value="1"/>
</dbReference>
<feature type="domain" description="Polysaccharide biosynthesis protein CapD-like" evidence="3">
    <location>
        <begin position="281"/>
        <end position="563"/>
    </location>
</feature>
<dbReference type="PANTHER" id="PTHR43318:SF1">
    <property type="entry name" value="POLYSACCHARIDE BIOSYNTHESIS PROTEIN EPSC-RELATED"/>
    <property type="match status" value="1"/>
</dbReference>
<reference evidence="4" key="1">
    <citation type="submission" date="2020-03" db="EMBL/GenBank/DDBJ databases">
        <title>Draft sequencing of Paenibacilllus sp. S3N08.</title>
        <authorList>
            <person name="Kim D.-U."/>
        </authorList>
    </citation>
    <scope>NUCLEOTIDE SEQUENCE</scope>
    <source>
        <strain evidence="4">S3N08</strain>
    </source>
</reference>
<protein>
    <submittedName>
        <fullName evidence="4">Polysaccharide biosynthesis protein</fullName>
    </submittedName>
</protein>
<sequence length="608" mass="67965">MSYSKKLSLFLIFDLVIVWISIYSSYYFRFDERIPSFYLQQCLTLCLVSTVVFTASMFYFKLYNRIWQYASIGEMISITKATIWSCVISFILTCLITNRIVPLHVFVRTFETTLLLLGGFRFAWRIYADSYRKIVPTQLKALIIGAGGGGSTVAKKLKGNKDSKVYPVAFIDDNALKHRQEVFGLPVLGNRDKIVEVVAKHGIDEIIIAMPSVSKREISKIIEICKTTSASLKIIPRIDDLITGKLTYNEIRNVEVEDLLGRDPVKLDLGGIAGFITGKTVLVTGAGGSIGSELCRQIARFDPLTLLLLGHGENSIYSIEMELSRRFPTLKLETVIADVQDERRIDEVFRMYRPEVVFHAAAHKHVPLMERNPSEAIKNNVFGTKNVADSADRYGAGKFVMISTDKAVNPTSVMGATKRIAEMYVQSMNSSSTTKFVAVRFGNVLGSRGSVIPRFKEQIAMGGPVTVTDPKMIRYFMTIPEAAQLVLQAGMFAEGGEIFILDMGKPVLIVDLAKDLIRLSGFESDVDIDIVFTGIRPGEKLYEELLMEEEGLATTQHKRIFIGKPINLSRASLELAIKQLEKLVDEDPTIIRDGLKHLVPTFQNEHVS</sequence>